<dbReference type="EMBL" id="AVOT02067496">
    <property type="protein sequence ID" value="MBW0559000.1"/>
    <property type="molecule type" value="Genomic_DNA"/>
</dbReference>
<evidence type="ECO:0000313" key="3">
    <source>
        <dbReference type="Proteomes" id="UP000765509"/>
    </source>
</evidence>
<organism evidence="2 3">
    <name type="scientific">Austropuccinia psidii MF-1</name>
    <dbReference type="NCBI Taxonomy" id="1389203"/>
    <lineage>
        <taxon>Eukaryota</taxon>
        <taxon>Fungi</taxon>
        <taxon>Dikarya</taxon>
        <taxon>Basidiomycota</taxon>
        <taxon>Pucciniomycotina</taxon>
        <taxon>Pucciniomycetes</taxon>
        <taxon>Pucciniales</taxon>
        <taxon>Sphaerophragmiaceae</taxon>
        <taxon>Austropuccinia</taxon>
    </lineage>
</organism>
<feature type="region of interest" description="Disordered" evidence="1">
    <location>
        <begin position="101"/>
        <end position="159"/>
    </location>
</feature>
<comment type="caution">
    <text evidence="2">The sequence shown here is derived from an EMBL/GenBank/DDBJ whole genome shotgun (WGS) entry which is preliminary data.</text>
</comment>
<dbReference type="Proteomes" id="UP000765509">
    <property type="component" value="Unassembled WGS sequence"/>
</dbReference>
<evidence type="ECO:0000313" key="2">
    <source>
        <dbReference type="EMBL" id="MBW0559000.1"/>
    </source>
</evidence>
<accession>A0A9Q3JC56</accession>
<evidence type="ECO:0000256" key="1">
    <source>
        <dbReference type="SAM" id="MobiDB-lite"/>
    </source>
</evidence>
<feature type="non-terminal residue" evidence="2">
    <location>
        <position position="1"/>
    </location>
</feature>
<sequence>SDNMVRQENIETASTVTNIIPASTVNSDHNSTIMITQSNQTVPIPSELIDLDISNTLQKANNLANNQVPAITPLAAPKKVIDMIMADTNQLQKDNIDIHKASQQQQFQHDKAAKNSEQGQRKGTSHKTVQPGLQNPKDSPGCHGKCISDGQNNDGIREKGGSQIKISEMISEIFDSIPELYEVINDVKSRDSDKHSSICNNLRTNNSRLRKINKTLMCFEKFLRTIKSSNNDNYFGNKINEQYAIIEELTDKYFQFNIAEII</sequence>
<name>A0A9Q3JC56_9BASI</name>
<protein>
    <submittedName>
        <fullName evidence="2">Uncharacterized protein</fullName>
    </submittedName>
</protein>
<feature type="compositionally biased region" description="Polar residues" evidence="1">
    <location>
        <begin position="115"/>
        <end position="137"/>
    </location>
</feature>
<keyword evidence="3" id="KW-1185">Reference proteome</keyword>
<gene>
    <name evidence="2" type="ORF">O181_098715</name>
</gene>
<proteinExistence type="predicted"/>
<dbReference type="AlphaFoldDB" id="A0A9Q3JC56"/>
<reference evidence="2" key="1">
    <citation type="submission" date="2021-03" db="EMBL/GenBank/DDBJ databases">
        <title>Draft genome sequence of rust myrtle Austropuccinia psidii MF-1, a brazilian biotype.</title>
        <authorList>
            <person name="Quecine M.C."/>
            <person name="Pachon D.M.R."/>
            <person name="Bonatelli M.L."/>
            <person name="Correr F.H."/>
            <person name="Franceschini L.M."/>
            <person name="Leite T.F."/>
            <person name="Margarido G.R.A."/>
            <person name="Almeida C.A."/>
            <person name="Ferrarezi J.A."/>
            <person name="Labate C.A."/>
        </authorList>
    </citation>
    <scope>NUCLEOTIDE SEQUENCE</scope>
    <source>
        <strain evidence="2">MF-1</strain>
    </source>
</reference>